<dbReference type="InterPro" id="IPR011066">
    <property type="entry name" value="MscS_channel_C_sf"/>
</dbReference>
<evidence type="ECO:0000256" key="4">
    <source>
        <dbReference type="ARBA" id="ARBA00022692"/>
    </source>
</evidence>
<evidence type="ECO:0000256" key="2">
    <source>
        <dbReference type="ARBA" id="ARBA00008017"/>
    </source>
</evidence>
<keyword evidence="7" id="KW-0813">Transport</keyword>
<reference evidence="11" key="2">
    <citation type="submission" date="2016-07" db="EMBL/GenBank/DDBJ databases">
        <authorList>
            <person name="Kauffman K."/>
            <person name="Arevalo P."/>
            <person name="Polz M.F."/>
        </authorList>
    </citation>
    <scope>NUCLEOTIDE SEQUENCE</scope>
    <source>
        <strain evidence="11">10N.261.52.F7</strain>
    </source>
</reference>
<dbReference type="Pfam" id="PF21082">
    <property type="entry name" value="MS_channel_3rd"/>
    <property type="match status" value="1"/>
</dbReference>
<evidence type="ECO:0000256" key="6">
    <source>
        <dbReference type="ARBA" id="ARBA00023136"/>
    </source>
</evidence>
<comment type="function">
    <text evidence="7">Mechanosensitive channel that participates in the regulation of osmotic pressure changes within the cell, opening in response to stretch forces in the membrane lipid bilayer, without the need for other proteins. Contributes to normal resistance to hypoosmotic shock. Forms an ion channel of 1.0 nanosiemens conductance with a slight preference for anions.</text>
</comment>
<dbReference type="AlphaFoldDB" id="A0AB36XVH3"/>
<evidence type="ECO:0000256" key="1">
    <source>
        <dbReference type="ARBA" id="ARBA00004651"/>
    </source>
</evidence>
<feature type="domain" description="Mechanosensitive ion channel transmembrane helices 2/3" evidence="10">
    <location>
        <begin position="337"/>
        <end position="372"/>
    </location>
</feature>
<keyword evidence="7" id="KW-0997">Cell inner membrane</keyword>
<dbReference type="Gene3D" id="1.10.287.1260">
    <property type="match status" value="1"/>
</dbReference>
<proteinExistence type="inferred from homology"/>
<comment type="similarity">
    <text evidence="2 7">Belongs to the MscS (TC 1.A.23) family.</text>
</comment>
<dbReference type="InterPro" id="IPR049142">
    <property type="entry name" value="MS_channel_1st"/>
</dbReference>
<evidence type="ECO:0000259" key="9">
    <source>
        <dbReference type="Pfam" id="PF21082"/>
    </source>
</evidence>
<evidence type="ECO:0000313" key="11">
    <source>
        <dbReference type="EMBL" id="PMK50503.1"/>
    </source>
</evidence>
<dbReference type="RefSeq" id="WP_198592400.1">
    <property type="nucleotide sequence ID" value="NZ_JAJGZN020000002.1"/>
</dbReference>
<dbReference type="InterPro" id="IPR011014">
    <property type="entry name" value="MscS_channel_TM-2"/>
</dbReference>
<dbReference type="InterPro" id="IPR006685">
    <property type="entry name" value="MscS_channel_2nd"/>
</dbReference>
<dbReference type="SUPFAM" id="SSF82689">
    <property type="entry name" value="Mechanosensitive channel protein MscS (YggB), C-terminal domain"/>
    <property type="match status" value="1"/>
</dbReference>
<evidence type="ECO:0000256" key="3">
    <source>
        <dbReference type="ARBA" id="ARBA00022475"/>
    </source>
</evidence>
<evidence type="ECO:0000256" key="5">
    <source>
        <dbReference type="ARBA" id="ARBA00022989"/>
    </source>
</evidence>
<gene>
    <name evidence="11" type="ORF">BCT99_03515</name>
</gene>
<dbReference type="GO" id="GO:0008381">
    <property type="term" value="F:mechanosensitive monoatomic ion channel activity"/>
    <property type="evidence" value="ECO:0007669"/>
    <property type="project" value="InterPro"/>
</dbReference>
<keyword evidence="3" id="KW-1003">Cell membrane</keyword>
<protein>
    <recommendedName>
        <fullName evidence="7">Small-conductance mechanosensitive channel</fullName>
    </recommendedName>
</protein>
<comment type="caution">
    <text evidence="11">The sequence shown here is derived from an EMBL/GenBank/DDBJ whole genome shotgun (WGS) entry which is preliminary data.</text>
</comment>
<keyword evidence="7" id="KW-0406">Ion transport</keyword>
<organism evidence="11">
    <name type="scientific">Vibrio lentus</name>
    <dbReference type="NCBI Taxonomy" id="136468"/>
    <lineage>
        <taxon>Bacteria</taxon>
        <taxon>Pseudomonadati</taxon>
        <taxon>Pseudomonadota</taxon>
        <taxon>Gammaproteobacteria</taxon>
        <taxon>Vibrionales</taxon>
        <taxon>Vibrionaceae</taxon>
        <taxon>Vibrio</taxon>
    </lineage>
</organism>
<accession>A0AB36XVH3</accession>
<dbReference type="Gene3D" id="3.30.70.100">
    <property type="match status" value="1"/>
</dbReference>
<keyword evidence="6 7" id="KW-0472">Membrane</keyword>
<comment type="subcellular location">
    <subcellularLocation>
        <location evidence="7">Cell inner membrane</location>
        <topology evidence="7">Multi-pass membrane protein</topology>
    </subcellularLocation>
    <subcellularLocation>
        <location evidence="1">Cell membrane</location>
        <topology evidence="1">Multi-pass membrane protein</topology>
    </subcellularLocation>
</comment>
<feature type="domain" description="Mechanosensitive ion channel MscS C-terminal" evidence="9">
    <location>
        <begin position="446"/>
        <end position="528"/>
    </location>
</feature>
<feature type="transmembrane region" description="Helical" evidence="7">
    <location>
        <begin position="328"/>
        <end position="347"/>
    </location>
</feature>
<feature type="domain" description="Mechanosensitive ion channel MscS" evidence="8">
    <location>
        <begin position="373"/>
        <end position="439"/>
    </location>
</feature>
<dbReference type="PANTHER" id="PTHR30221:SF1">
    <property type="entry name" value="SMALL-CONDUCTANCE MECHANOSENSITIVE CHANNEL"/>
    <property type="match status" value="1"/>
</dbReference>
<dbReference type="PANTHER" id="PTHR30221">
    <property type="entry name" value="SMALL-CONDUCTANCE MECHANOSENSITIVE CHANNEL"/>
    <property type="match status" value="1"/>
</dbReference>
<keyword evidence="4 7" id="KW-0812">Transmembrane</keyword>
<comment type="subunit">
    <text evidence="7">Homoheptamer.</text>
</comment>
<evidence type="ECO:0000259" key="8">
    <source>
        <dbReference type="Pfam" id="PF00924"/>
    </source>
</evidence>
<dbReference type="SUPFAM" id="SSF82861">
    <property type="entry name" value="Mechanosensitive channel protein MscS (YggB), transmembrane region"/>
    <property type="match status" value="1"/>
</dbReference>
<comment type="caution">
    <text evidence="7">Lacks conserved residue(s) required for the propagation of feature annotation.</text>
</comment>
<dbReference type="Gene3D" id="2.30.30.60">
    <property type="match status" value="1"/>
</dbReference>
<dbReference type="GO" id="GO:0005886">
    <property type="term" value="C:plasma membrane"/>
    <property type="evidence" value="ECO:0007669"/>
    <property type="project" value="UniProtKB-SubCell"/>
</dbReference>
<keyword evidence="5 7" id="KW-1133">Transmembrane helix</keyword>
<dbReference type="SUPFAM" id="SSF50182">
    <property type="entry name" value="Sm-like ribonucleoproteins"/>
    <property type="match status" value="1"/>
</dbReference>
<reference evidence="11" key="3">
    <citation type="journal article" date="2018" name="Nature">
        <title>A major lineage of non-tailed dsDNA viruses as unrecognized killers of marine bacteria.</title>
        <authorList>
            <person name="Kauffman K.M."/>
            <person name="Hussain F.A."/>
            <person name="Yang J."/>
            <person name="Arevalo P."/>
            <person name="Brown J.M."/>
            <person name="Chang W.K."/>
            <person name="VanInsberghe D."/>
            <person name="Elsherbini J."/>
            <person name="Sharma R.S."/>
            <person name="Cutler M.B."/>
            <person name="Kelly L."/>
            <person name="Polz M.F."/>
        </authorList>
    </citation>
    <scope>NUCLEOTIDE SEQUENCE</scope>
    <source>
        <strain evidence="11">10N.261.52.F7</strain>
    </source>
</reference>
<reference key="1">
    <citation type="submission" date="2016-07" db="EMBL/GenBank/DDBJ databases">
        <title>Nontailed viruses are major unrecognized killers of bacteria in the ocean.</title>
        <authorList>
            <person name="Kauffman K."/>
            <person name="Hussain F."/>
            <person name="Yang J."/>
            <person name="Arevalo P."/>
            <person name="Brown J."/>
            <person name="Cutler M."/>
            <person name="Kelly L."/>
            <person name="Polz M.F."/>
        </authorList>
    </citation>
    <scope>NUCLEOTIDE SEQUENCE [LARGE SCALE GENOMIC DNA]</scope>
    <source>
        <strain>10N.261.52.F7</strain>
    </source>
</reference>
<feature type="transmembrane region" description="Helical" evidence="7">
    <location>
        <begin position="285"/>
        <end position="307"/>
    </location>
</feature>
<dbReference type="Pfam" id="PF21088">
    <property type="entry name" value="MS_channel_1st"/>
    <property type="match status" value="1"/>
</dbReference>
<dbReference type="InterPro" id="IPR049278">
    <property type="entry name" value="MS_channel_C"/>
</dbReference>
<dbReference type="EMBL" id="MCXM01000001">
    <property type="protein sequence ID" value="PMK50503.1"/>
    <property type="molecule type" value="Genomic_DNA"/>
</dbReference>
<keyword evidence="7" id="KW-0407">Ion channel</keyword>
<dbReference type="InterPro" id="IPR023408">
    <property type="entry name" value="MscS_beta-dom_sf"/>
</dbReference>
<dbReference type="Pfam" id="PF00924">
    <property type="entry name" value="MS_channel_2nd"/>
    <property type="match status" value="1"/>
</dbReference>
<sequence>MIQQYRVRAITTFIFILLSVASSIVNAASLEEIQLSLLNDVSSLEQAHQAQDIAENEQEFLENILRRKNDHFRTHLSQNHARQSTKESASNLLLSQVELLQRLLNLSESKINTLAYDFRAASEEHRGSLFEQLQRRSTLMDIYYQQLMKTLVELEPHDIELDTAKLQFQQSLDERVNFLTNIILYKEAKILELEQRRTFMKDDDDALAKALELQNTEFEIVIHSFKSAIGIMDKLDVDTTDHLALLDQIKRHLQKDVLDVDVAYSFLEDTVVSFRLWLVDKAPSLFVRLLLCFTILFAARKIANIVATGVGMSVKSAKMNFSVLMQNFFTSIASKAVMFIGVLVALSQVGIELGPLLTGLGVAGVIIGFALQDTLSNFASGVMILIYRPYDVGDLVKVNDIQGTVNKMSLVSTTIQTVDNQRLVIPNNKIWGDVINNITAEHIRRIDMVFGIGYKDDIDKAKQLFMDILLADERVLPTPEPMVRVHSLNDSSVDFIVRPWVNTSDYWEVYWDMTEKVKKALDAEGISIPFPQQDVHLYTHNSNSLDIT</sequence>
<evidence type="ECO:0000259" key="10">
    <source>
        <dbReference type="Pfam" id="PF21088"/>
    </source>
</evidence>
<name>A0AB36XVH3_9VIBR</name>
<evidence type="ECO:0000256" key="7">
    <source>
        <dbReference type="RuleBase" id="RU369025"/>
    </source>
</evidence>
<dbReference type="InterPro" id="IPR045275">
    <property type="entry name" value="MscS_archaea/bacteria_type"/>
</dbReference>
<dbReference type="InterPro" id="IPR010920">
    <property type="entry name" value="LSM_dom_sf"/>
</dbReference>